<dbReference type="SUPFAM" id="SSF51726">
    <property type="entry name" value="UROD/MetE-like"/>
    <property type="match status" value="2"/>
</dbReference>
<keyword evidence="3" id="KW-0862">Zinc</keyword>
<organism evidence="5 6">
    <name type="scientific">Sphagnum troendelagicum</name>
    <dbReference type="NCBI Taxonomy" id="128251"/>
    <lineage>
        <taxon>Eukaryota</taxon>
        <taxon>Viridiplantae</taxon>
        <taxon>Streptophyta</taxon>
        <taxon>Embryophyta</taxon>
        <taxon>Bryophyta</taxon>
        <taxon>Sphagnophytina</taxon>
        <taxon>Sphagnopsida</taxon>
        <taxon>Sphagnales</taxon>
        <taxon>Sphagnaceae</taxon>
        <taxon>Sphagnum</taxon>
    </lineage>
</organism>
<evidence type="ECO:0000259" key="4">
    <source>
        <dbReference type="Pfam" id="PF01717"/>
    </source>
</evidence>
<keyword evidence="2" id="KW-0479">Metal-binding</keyword>
<feature type="domain" description="Cobalamin-independent methionine synthase MetE C-terminal/archaeal" evidence="4">
    <location>
        <begin position="144"/>
        <end position="243"/>
    </location>
</feature>
<dbReference type="Gene3D" id="3.20.20.210">
    <property type="match status" value="3"/>
</dbReference>
<reference evidence="5" key="1">
    <citation type="submission" date="2024-02" db="EMBL/GenBank/DDBJ databases">
        <authorList>
            <consortium name="ELIXIR-Norway"/>
            <consortium name="Elixir Norway"/>
        </authorList>
    </citation>
    <scope>NUCLEOTIDE SEQUENCE</scope>
</reference>
<dbReference type="InterPro" id="IPR002629">
    <property type="entry name" value="Met_Synth_C/arc"/>
</dbReference>
<name>A0ABP0UIV7_9BRYO</name>
<protein>
    <recommendedName>
        <fullName evidence="4">Cobalamin-independent methionine synthase MetE C-terminal/archaeal domain-containing protein</fullName>
    </recommendedName>
</protein>
<dbReference type="Proteomes" id="UP001497512">
    <property type="component" value="Chromosome 4"/>
</dbReference>
<evidence type="ECO:0000313" key="5">
    <source>
        <dbReference type="EMBL" id="CAK9222783.1"/>
    </source>
</evidence>
<dbReference type="InterPro" id="IPR038071">
    <property type="entry name" value="UROD/MetE-like_sf"/>
</dbReference>
<evidence type="ECO:0000256" key="2">
    <source>
        <dbReference type="ARBA" id="ARBA00022723"/>
    </source>
</evidence>
<dbReference type="EMBL" id="OZ019896">
    <property type="protein sequence ID" value="CAK9222783.1"/>
    <property type="molecule type" value="Genomic_DNA"/>
</dbReference>
<sequence length="318" mass="34844">MPGLLTSSCNVRILFAGVVDGHNIWANDLAASVTVIEEMQHALGKENVVSTSCSLLHTAVDLKNETKLDADLKSWLAFTAQKISLLPMLLHMLPGGLLQGCTTGLFKRLITEQDYEKAINAEIDSVVKLQEELDVDVLVHGEPEYAQSVTKRPMKGMLTGPVTILNWSFVRNDQTRSETCYQIALAIKDEVEDLQAGGINVTQIDEAALQEGLPLCKSEQADHQNWALHGFRITTSGVMDTTQYGAGIGPGVYDIHSPRIPSTEEMAEHACKMLAVLESKVLWINPDCGLKTRKYTEVAAALTNMVNAAKQLWTELAK</sequence>
<evidence type="ECO:0000256" key="1">
    <source>
        <dbReference type="ARBA" id="ARBA00001947"/>
    </source>
</evidence>
<proteinExistence type="predicted"/>
<evidence type="ECO:0000313" key="6">
    <source>
        <dbReference type="Proteomes" id="UP001497512"/>
    </source>
</evidence>
<dbReference type="PANTHER" id="PTHR30519">
    <property type="entry name" value="5-METHYLTETRAHYDROPTEROYLTRIGLUTAMATE--HOMOCYSTEINE METHYLTRANSFERASE"/>
    <property type="match status" value="1"/>
</dbReference>
<comment type="cofactor">
    <cofactor evidence="1">
        <name>Zn(2+)</name>
        <dbReference type="ChEBI" id="CHEBI:29105"/>
    </cofactor>
</comment>
<accession>A0ABP0UIV7</accession>
<gene>
    <name evidence="5" type="ORF">CSSPTR1EN2_LOCUS16402</name>
</gene>
<evidence type="ECO:0000256" key="3">
    <source>
        <dbReference type="ARBA" id="ARBA00022833"/>
    </source>
</evidence>
<dbReference type="Pfam" id="PF01717">
    <property type="entry name" value="Meth_synt_2"/>
    <property type="match status" value="1"/>
</dbReference>
<keyword evidence="6" id="KW-1185">Reference proteome</keyword>